<keyword evidence="1" id="KW-0732">Signal</keyword>
<gene>
    <name evidence="3" type="ORF">LPTSP4_32950</name>
</gene>
<dbReference type="SUPFAM" id="SSF51261">
    <property type="entry name" value="Duplicated hybrid motif"/>
    <property type="match status" value="1"/>
</dbReference>
<dbReference type="Pfam" id="PF01551">
    <property type="entry name" value="Peptidase_M23"/>
    <property type="match status" value="1"/>
</dbReference>
<evidence type="ECO:0000256" key="1">
    <source>
        <dbReference type="ARBA" id="ARBA00022729"/>
    </source>
</evidence>
<evidence type="ECO:0000313" key="4">
    <source>
        <dbReference type="Proteomes" id="UP000245133"/>
    </source>
</evidence>
<dbReference type="GO" id="GO:0004222">
    <property type="term" value="F:metalloendopeptidase activity"/>
    <property type="evidence" value="ECO:0007669"/>
    <property type="project" value="TreeGrafter"/>
</dbReference>
<evidence type="ECO:0000313" key="3">
    <source>
        <dbReference type="EMBL" id="GBF51757.1"/>
    </source>
</evidence>
<dbReference type="InterPro" id="IPR011055">
    <property type="entry name" value="Dup_hybrid_motif"/>
</dbReference>
<protein>
    <submittedName>
        <fullName evidence="3">M23/M37 family peptidase</fullName>
    </submittedName>
</protein>
<dbReference type="Gene3D" id="2.70.70.10">
    <property type="entry name" value="Glucose Permease (Domain IIA)"/>
    <property type="match status" value="1"/>
</dbReference>
<name>A0A2P2E4F7_9LEPT</name>
<proteinExistence type="predicted"/>
<organism evidence="3 4">
    <name type="scientific">Leptospira ryugenii</name>
    <dbReference type="NCBI Taxonomy" id="1917863"/>
    <lineage>
        <taxon>Bacteria</taxon>
        <taxon>Pseudomonadati</taxon>
        <taxon>Spirochaetota</taxon>
        <taxon>Spirochaetia</taxon>
        <taxon>Leptospirales</taxon>
        <taxon>Leptospiraceae</taxon>
        <taxon>Leptospira</taxon>
    </lineage>
</organism>
<reference evidence="3 4" key="1">
    <citation type="submission" date="2018-02" db="EMBL/GenBank/DDBJ databases">
        <title>Novel Leptospira species isolated from soil and water in Japan.</title>
        <authorList>
            <person name="Nakao R."/>
            <person name="Masuzawa T."/>
        </authorList>
    </citation>
    <scope>NUCLEOTIDE SEQUENCE [LARGE SCALE GENOMIC DNA]</scope>
    <source>
        <strain evidence="3 4">YH101</strain>
    </source>
</reference>
<keyword evidence="4" id="KW-1185">Reference proteome</keyword>
<feature type="domain" description="M23ase beta-sheet core" evidence="2">
    <location>
        <begin position="64"/>
        <end position="161"/>
    </location>
</feature>
<sequence>MGNSVIYRSLMASFLFFLGLISIYFTAPMLHAEDSKLKFEWPIKDLELAPLITSTFGESRKDHFHNGLDISSVFQPVHSMADGSVLYSRYREDDPFEDERGSGNIVWLAHDSGYISGYYHLAGSRHENIRTKSKVAAGEVIGISGNTGHSSGGHLHFVLGKDYGKTLLDPLSHLPKIEDTMPPQIANLFIHVGEKFTNLNDGDNINVSKAFPLTMSIFDGGVKNSQRRGIRDIEFQFNGENIKKTNFMSIHYEKGKWLTENGLSFEDLYYKDRYLVGILNLKAGENTIKVKSKDFSGQESERSFSINITRISGEN</sequence>
<dbReference type="PANTHER" id="PTHR21666:SF289">
    <property type="entry name" value="L-ALA--D-GLU ENDOPEPTIDASE"/>
    <property type="match status" value="1"/>
</dbReference>
<accession>A0A2P2E4F7</accession>
<evidence type="ECO:0000259" key="2">
    <source>
        <dbReference type="Pfam" id="PF01551"/>
    </source>
</evidence>
<dbReference type="CDD" id="cd12797">
    <property type="entry name" value="M23_peptidase"/>
    <property type="match status" value="1"/>
</dbReference>
<comment type="caution">
    <text evidence="3">The sequence shown here is derived from an EMBL/GenBank/DDBJ whole genome shotgun (WGS) entry which is preliminary data.</text>
</comment>
<dbReference type="Proteomes" id="UP000245133">
    <property type="component" value="Unassembled WGS sequence"/>
</dbReference>
<dbReference type="InterPro" id="IPR050570">
    <property type="entry name" value="Cell_wall_metabolism_enzyme"/>
</dbReference>
<dbReference type="InterPro" id="IPR016047">
    <property type="entry name" value="M23ase_b-sheet_dom"/>
</dbReference>
<dbReference type="AlphaFoldDB" id="A0A2P2E4F7"/>
<dbReference type="PANTHER" id="PTHR21666">
    <property type="entry name" value="PEPTIDASE-RELATED"/>
    <property type="match status" value="1"/>
</dbReference>
<dbReference type="OrthoDB" id="9805070at2"/>
<dbReference type="EMBL" id="BFBB01000008">
    <property type="protein sequence ID" value="GBF51757.1"/>
    <property type="molecule type" value="Genomic_DNA"/>
</dbReference>